<accession>A0A6A6ZJ23</accession>
<gene>
    <name evidence="1" type="ORF">CC86DRAFT_109144</name>
</gene>
<dbReference type="EMBL" id="MU006238">
    <property type="protein sequence ID" value="KAF2821102.1"/>
    <property type="molecule type" value="Genomic_DNA"/>
</dbReference>
<organism evidence="1 2">
    <name type="scientific">Ophiobolus disseminans</name>
    <dbReference type="NCBI Taxonomy" id="1469910"/>
    <lineage>
        <taxon>Eukaryota</taxon>
        <taxon>Fungi</taxon>
        <taxon>Dikarya</taxon>
        <taxon>Ascomycota</taxon>
        <taxon>Pezizomycotina</taxon>
        <taxon>Dothideomycetes</taxon>
        <taxon>Pleosporomycetidae</taxon>
        <taxon>Pleosporales</taxon>
        <taxon>Pleosporineae</taxon>
        <taxon>Phaeosphaeriaceae</taxon>
        <taxon>Ophiobolus</taxon>
    </lineage>
</organism>
<sequence>MGSISLLFPCATMTTTRTLLGLPAYLPLIAHYSTQQPYSAFADKDTLPLSAMSTSLIFHLLVVSLSKIYEDFSQDKIFSLRDMRFFSLRPPYLELMQWLWPW</sequence>
<name>A0A6A6ZJ23_9PLEO</name>
<keyword evidence="2" id="KW-1185">Reference proteome</keyword>
<reference evidence="1" key="1">
    <citation type="journal article" date="2020" name="Stud. Mycol.">
        <title>101 Dothideomycetes genomes: a test case for predicting lifestyles and emergence of pathogens.</title>
        <authorList>
            <person name="Haridas S."/>
            <person name="Albert R."/>
            <person name="Binder M."/>
            <person name="Bloem J."/>
            <person name="Labutti K."/>
            <person name="Salamov A."/>
            <person name="Andreopoulos B."/>
            <person name="Baker S."/>
            <person name="Barry K."/>
            <person name="Bills G."/>
            <person name="Bluhm B."/>
            <person name="Cannon C."/>
            <person name="Castanera R."/>
            <person name="Culley D."/>
            <person name="Daum C."/>
            <person name="Ezra D."/>
            <person name="Gonzalez J."/>
            <person name="Henrissat B."/>
            <person name="Kuo A."/>
            <person name="Liang C."/>
            <person name="Lipzen A."/>
            <person name="Lutzoni F."/>
            <person name="Magnuson J."/>
            <person name="Mondo S."/>
            <person name="Nolan M."/>
            <person name="Ohm R."/>
            <person name="Pangilinan J."/>
            <person name="Park H.-J."/>
            <person name="Ramirez L."/>
            <person name="Alfaro M."/>
            <person name="Sun H."/>
            <person name="Tritt A."/>
            <person name="Yoshinaga Y."/>
            <person name="Zwiers L.-H."/>
            <person name="Turgeon B."/>
            <person name="Goodwin S."/>
            <person name="Spatafora J."/>
            <person name="Crous P."/>
            <person name="Grigoriev I."/>
        </authorList>
    </citation>
    <scope>NUCLEOTIDE SEQUENCE</scope>
    <source>
        <strain evidence="1">CBS 113818</strain>
    </source>
</reference>
<protein>
    <submittedName>
        <fullName evidence="1">Uncharacterized protein</fullName>
    </submittedName>
</protein>
<evidence type="ECO:0000313" key="2">
    <source>
        <dbReference type="Proteomes" id="UP000799424"/>
    </source>
</evidence>
<dbReference type="Proteomes" id="UP000799424">
    <property type="component" value="Unassembled WGS sequence"/>
</dbReference>
<dbReference type="AlphaFoldDB" id="A0A6A6ZJ23"/>
<proteinExistence type="predicted"/>
<evidence type="ECO:0000313" key="1">
    <source>
        <dbReference type="EMBL" id="KAF2821102.1"/>
    </source>
</evidence>